<gene>
    <name evidence="1" type="ORF">N7G274_009477</name>
</gene>
<organism evidence="1 2">
    <name type="scientific">Stereocaulon virgatum</name>
    <dbReference type="NCBI Taxonomy" id="373712"/>
    <lineage>
        <taxon>Eukaryota</taxon>
        <taxon>Fungi</taxon>
        <taxon>Dikarya</taxon>
        <taxon>Ascomycota</taxon>
        <taxon>Pezizomycotina</taxon>
        <taxon>Lecanoromycetes</taxon>
        <taxon>OSLEUM clade</taxon>
        <taxon>Lecanoromycetidae</taxon>
        <taxon>Lecanorales</taxon>
        <taxon>Lecanorineae</taxon>
        <taxon>Stereocaulaceae</taxon>
        <taxon>Stereocaulon</taxon>
    </lineage>
</organism>
<comment type="caution">
    <text evidence="1">The sequence shown here is derived from an EMBL/GenBank/DDBJ whole genome shotgun (WGS) entry which is preliminary data.</text>
</comment>
<reference evidence="1 2" key="1">
    <citation type="submission" date="2024-09" db="EMBL/GenBank/DDBJ databases">
        <title>Rethinking Asexuality: The Enigmatic Case of Functional Sexual Genes in Lepraria (Stereocaulaceae).</title>
        <authorList>
            <person name="Doellman M."/>
            <person name="Sun Y."/>
            <person name="Barcenas-Pena A."/>
            <person name="Lumbsch H.T."/>
            <person name="Grewe F."/>
        </authorList>
    </citation>
    <scope>NUCLEOTIDE SEQUENCE [LARGE SCALE GENOMIC DNA]</scope>
    <source>
        <strain evidence="1 2">Mercado 3170</strain>
    </source>
</reference>
<protein>
    <submittedName>
        <fullName evidence="1">Uncharacterized protein</fullName>
    </submittedName>
</protein>
<proteinExistence type="predicted"/>
<keyword evidence="2" id="KW-1185">Reference proteome</keyword>
<dbReference type="Proteomes" id="UP001590950">
    <property type="component" value="Unassembled WGS sequence"/>
</dbReference>
<sequence length="100" mass="10879">MLKPLIALSLMDTMSNSSVPALKSYQEGGKITTTRLQLNYENSIPLLVTGVNSVKVSNDPAFLHVLNRFLAPTSRCATSLPPIAMTSPVNFSLSNFLRLL</sequence>
<name>A0ABR3ZVW6_9LECA</name>
<evidence type="ECO:0000313" key="2">
    <source>
        <dbReference type="Proteomes" id="UP001590950"/>
    </source>
</evidence>
<accession>A0ABR3ZVW6</accession>
<evidence type="ECO:0000313" key="1">
    <source>
        <dbReference type="EMBL" id="KAL2037752.1"/>
    </source>
</evidence>
<dbReference type="EMBL" id="JBEFKJ010000037">
    <property type="protein sequence ID" value="KAL2037752.1"/>
    <property type="molecule type" value="Genomic_DNA"/>
</dbReference>